<evidence type="ECO:0000313" key="2">
    <source>
        <dbReference type="EMBL" id="CAD9139450.1"/>
    </source>
</evidence>
<dbReference type="PANTHER" id="PTHR35532:SF5">
    <property type="entry name" value="CARBOHYDRATE-BINDING DOMAIN-CONTAINING PROTEIN"/>
    <property type="match status" value="1"/>
</dbReference>
<organism evidence="2">
    <name type="scientific">Neobodo designis</name>
    <name type="common">Flagellated protozoan</name>
    <name type="synonym">Bodo designis</name>
    <dbReference type="NCBI Taxonomy" id="312471"/>
    <lineage>
        <taxon>Eukaryota</taxon>
        <taxon>Discoba</taxon>
        <taxon>Euglenozoa</taxon>
        <taxon>Kinetoplastea</taxon>
        <taxon>Metakinetoplastina</taxon>
        <taxon>Neobodonida</taxon>
        <taxon>Neobodo</taxon>
    </lineage>
</organism>
<dbReference type="AlphaFoldDB" id="A0A7S1MT85"/>
<feature type="chain" id="PRO_5030675010" description="Carbohydrate-binding domain-containing protein" evidence="1">
    <location>
        <begin position="28"/>
        <end position="412"/>
    </location>
</feature>
<dbReference type="PANTHER" id="PTHR35532">
    <property type="entry name" value="SIMILAR TO POLYHYDROXYALKANOATE DEPOLYMERASE"/>
    <property type="match status" value="1"/>
</dbReference>
<sequence>MHGGRSFRAARAAAALAFLVLAAPVFAALSTPEDGTCDDATRWSHYPSQTVVYATTQPPTIDGVVNGDPAWDAVPWSAPFVDIATTTPPEFATRIKTRYDAANLYVAAHLVDTAVWANITYCCHCVNASEDQVIFHDNDFEVFVDTRGTTHWYKEFEINAANANWNLLLDRPYSDGGVENSSRVDGASGYDMMHRVPPARTAVSVVHGRLNDPASGPRGWYVELALPLASLAYHTDATVPPREGEYWRANFARVEWGVVVEGNRYLKRPSCQSCADPGSPQPDNWVWSPMHAVNLHAPELWGYLQFANASAVNATAAVRDPQWPQRWAAHNAYVGQRAYFDEHGRYASDVGAIAERAPSPEALANGCIGAVRIELRGRDARGYTAYVEPGPGSNVVITVDERRLTLASNVQP</sequence>
<proteinExistence type="predicted"/>
<feature type="signal peptide" evidence="1">
    <location>
        <begin position="1"/>
        <end position="27"/>
    </location>
</feature>
<dbReference type="Gene3D" id="2.60.40.1190">
    <property type="match status" value="1"/>
</dbReference>
<dbReference type="EMBL" id="HBGF01040134">
    <property type="protein sequence ID" value="CAD9139450.1"/>
    <property type="molecule type" value="Transcribed_RNA"/>
</dbReference>
<protein>
    <recommendedName>
        <fullName evidence="3">Carbohydrate-binding domain-containing protein</fullName>
    </recommendedName>
</protein>
<gene>
    <name evidence="2" type="ORF">NDES1114_LOCUS26849</name>
</gene>
<keyword evidence="1" id="KW-0732">Signal</keyword>
<evidence type="ECO:0008006" key="3">
    <source>
        <dbReference type="Google" id="ProtNLM"/>
    </source>
</evidence>
<dbReference type="CDD" id="cd09620">
    <property type="entry name" value="CBM9_like_3"/>
    <property type="match status" value="1"/>
</dbReference>
<reference evidence="2" key="1">
    <citation type="submission" date="2021-01" db="EMBL/GenBank/DDBJ databases">
        <authorList>
            <person name="Corre E."/>
            <person name="Pelletier E."/>
            <person name="Niang G."/>
            <person name="Scheremetjew M."/>
            <person name="Finn R."/>
            <person name="Kale V."/>
            <person name="Holt S."/>
            <person name="Cochrane G."/>
            <person name="Meng A."/>
            <person name="Brown T."/>
            <person name="Cohen L."/>
        </authorList>
    </citation>
    <scope>NUCLEOTIDE SEQUENCE</scope>
    <source>
        <strain evidence="2">CCAP 1951/1</strain>
    </source>
</reference>
<evidence type="ECO:0000256" key="1">
    <source>
        <dbReference type="SAM" id="SignalP"/>
    </source>
</evidence>
<name>A0A7S1MT85_NEODS</name>
<accession>A0A7S1MT85</accession>
<dbReference type="SUPFAM" id="SSF49344">
    <property type="entry name" value="CBD9-like"/>
    <property type="match status" value="1"/>
</dbReference>